<keyword evidence="2" id="KW-1185">Reference proteome</keyword>
<dbReference type="Proteomes" id="UP001165101">
    <property type="component" value="Unassembled WGS sequence"/>
</dbReference>
<accession>A0ACB5THI1</accession>
<reference evidence="1" key="1">
    <citation type="submission" date="2023-04" db="EMBL/GenBank/DDBJ databases">
        <title>Candida boidinii NBRC 1967.</title>
        <authorList>
            <person name="Ichikawa N."/>
            <person name="Sato H."/>
            <person name="Tonouchi N."/>
        </authorList>
    </citation>
    <scope>NUCLEOTIDE SEQUENCE</scope>
    <source>
        <strain evidence="1">NBRC 1967</strain>
    </source>
</reference>
<evidence type="ECO:0000313" key="1">
    <source>
        <dbReference type="EMBL" id="GME88472.1"/>
    </source>
</evidence>
<organism evidence="1 2">
    <name type="scientific">Candida boidinii</name>
    <name type="common">Yeast</name>
    <dbReference type="NCBI Taxonomy" id="5477"/>
    <lineage>
        <taxon>Eukaryota</taxon>
        <taxon>Fungi</taxon>
        <taxon>Dikarya</taxon>
        <taxon>Ascomycota</taxon>
        <taxon>Saccharomycotina</taxon>
        <taxon>Pichiomycetes</taxon>
        <taxon>Pichiales</taxon>
        <taxon>Pichiaceae</taxon>
        <taxon>Ogataea</taxon>
        <taxon>Ogataea/Candida clade</taxon>
    </lineage>
</organism>
<evidence type="ECO:0000313" key="2">
    <source>
        <dbReference type="Proteomes" id="UP001165101"/>
    </source>
</evidence>
<proteinExistence type="predicted"/>
<sequence>MSSLKERKIDFVPNLTGGTTLDIYLVTSISALGYLLWSVLKKKSLLLNDDSILSNSIDFLLNWNLLLLSITVYSTNTKLLTSLLIFPIIILAFLPTITTNEDKKSTQKKNKTTTKTRTTTVNNNKKKIYINLSELNIKQFLPYKAYITVYRSQMMIITCLAILAVDFKIFPRRFAKVETWGTSLMDLGVGSFVFSMGLVNCRNLLKEKFQSISSNNNKLINYFKSILNSTKIALPILTLGFIRLISVKSVEYHEHVTEYGYHWNFFFTLGFLPILNSILKPILLKPISSILIIIFIIIFYEIILIKFGFLNFIVNESLPRDNLISQNKEGLFSFIGYLSIFLVGQYLGNLLLPIIPIPNNLICIGTTKEDLVKYYSNKNSKNTLTLKPLSALVILSIVFQLLYFIIDTCYIYGVSRRLANGLYVIWVCAYNLTFLTGFKLIENLIWGDELNDENIEIITNEIEIENENEKFGKSSSFNTVDPLEISKLHYKESTPLSLQFINDNSLVIFLIANLLTGLINLTFNTLDSSDITSILILIVYELVLYIISLVLNKLNIIIR</sequence>
<dbReference type="EMBL" id="BSXV01000294">
    <property type="protein sequence ID" value="GME88472.1"/>
    <property type="molecule type" value="Genomic_DNA"/>
</dbReference>
<name>A0ACB5THI1_CANBO</name>
<comment type="caution">
    <text evidence="1">The sequence shown here is derived from an EMBL/GenBank/DDBJ whole genome shotgun (WGS) entry which is preliminary data.</text>
</comment>
<protein>
    <submittedName>
        <fullName evidence="1">Unnamed protein product</fullName>
    </submittedName>
</protein>
<gene>
    <name evidence="1" type="ORF">Cboi01_000092000</name>
</gene>